<name>A0A0H5R5H4_9EUKA</name>
<organism evidence="1">
    <name type="scientific">Spongospora subterranea</name>
    <dbReference type="NCBI Taxonomy" id="70186"/>
    <lineage>
        <taxon>Eukaryota</taxon>
        <taxon>Sar</taxon>
        <taxon>Rhizaria</taxon>
        <taxon>Endomyxa</taxon>
        <taxon>Phytomyxea</taxon>
        <taxon>Plasmodiophorida</taxon>
        <taxon>Plasmodiophoridae</taxon>
        <taxon>Spongospora</taxon>
    </lineage>
</organism>
<reference evidence="1" key="1">
    <citation type="submission" date="2015-04" db="EMBL/GenBank/DDBJ databases">
        <title>The genome sequence of the plant pathogenic Rhizarian Plasmodiophora brassicae reveals insights in its biotrophic life cycle and the origin of chitin synthesis.</title>
        <authorList>
            <person name="Schwelm A."/>
            <person name="Fogelqvist J."/>
            <person name="Knaust A."/>
            <person name="Julke S."/>
            <person name="Lilja T."/>
            <person name="Dhandapani V."/>
            <person name="Bonilla-Rosso G."/>
            <person name="Karlsson M."/>
            <person name="Shevchenko A."/>
            <person name="Choi S.R."/>
            <person name="Kim H.G."/>
            <person name="Park J.Y."/>
            <person name="Lim Y.P."/>
            <person name="Ludwig-Muller J."/>
            <person name="Dixelius C."/>
        </authorList>
    </citation>
    <scope>NUCLEOTIDE SEQUENCE</scope>
    <source>
        <tissue evidence="1">Potato root galls</tissue>
    </source>
</reference>
<dbReference type="EMBL" id="HACM01008946">
    <property type="protein sequence ID" value="CRZ09388.1"/>
    <property type="molecule type" value="Transcribed_RNA"/>
</dbReference>
<proteinExistence type="predicted"/>
<dbReference type="AlphaFoldDB" id="A0A0H5R5H4"/>
<accession>A0A0H5R5H4</accession>
<protein>
    <submittedName>
        <fullName evidence="1">Uncharacterized protein</fullName>
    </submittedName>
</protein>
<sequence>MTRVLHRPSCLQVSPSLGQFLGGRRHAIRILQSGFSTAASRLLSSPGRAVACFASELVNQLHYEIKSNDNDVSITDYTFNGVHDGEKGVAVGNVNQFDGDSINHAVREVAFRSRDQGIMGCRDSLA</sequence>
<evidence type="ECO:0000313" key="1">
    <source>
        <dbReference type="EMBL" id="CRZ09388.1"/>
    </source>
</evidence>